<accession>A0A7M5UJ30</accession>
<keyword evidence="1" id="KW-0732">Signal</keyword>
<organism evidence="3 4">
    <name type="scientific">Clytia hemisphaerica</name>
    <dbReference type="NCBI Taxonomy" id="252671"/>
    <lineage>
        <taxon>Eukaryota</taxon>
        <taxon>Metazoa</taxon>
        <taxon>Cnidaria</taxon>
        <taxon>Hydrozoa</taxon>
        <taxon>Hydroidolina</taxon>
        <taxon>Leptothecata</taxon>
        <taxon>Obeliida</taxon>
        <taxon>Clytiidae</taxon>
        <taxon>Clytia</taxon>
    </lineage>
</organism>
<feature type="domain" description="Apple" evidence="2">
    <location>
        <begin position="41"/>
        <end position="89"/>
    </location>
</feature>
<dbReference type="Pfam" id="PF00024">
    <property type="entry name" value="PAN_1"/>
    <property type="match status" value="1"/>
</dbReference>
<reference evidence="3" key="1">
    <citation type="submission" date="2021-01" db="UniProtKB">
        <authorList>
            <consortium name="EnsemblMetazoa"/>
        </authorList>
    </citation>
    <scope>IDENTIFICATION</scope>
</reference>
<feature type="chain" id="PRO_5029707183" description="Apple domain-containing protein" evidence="1">
    <location>
        <begin position="18"/>
        <end position="150"/>
    </location>
</feature>
<keyword evidence="4" id="KW-1185">Reference proteome</keyword>
<dbReference type="EnsemblMetazoa" id="CLYHEMT010752.1">
    <property type="protein sequence ID" value="CLYHEMP010752.1"/>
    <property type="gene ID" value="CLYHEMG010752"/>
</dbReference>
<proteinExistence type="predicted"/>
<name>A0A7M5UJ30_9CNID</name>
<feature type="signal peptide" evidence="1">
    <location>
        <begin position="1"/>
        <end position="17"/>
    </location>
</feature>
<dbReference type="AlphaFoldDB" id="A0A7M5UJ30"/>
<dbReference type="SUPFAM" id="SSF57414">
    <property type="entry name" value="Hairpin loop containing domain-like"/>
    <property type="match status" value="1"/>
</dbReference>
<evidence type="ECO:0000256" key="1">
    <source>
        <dbReference type="SAM" id="SignalP"/>
    </source>
</evidence>
<evidence type="ECO:0000313" key="3">
    <source>
        <dbReference type="EnsemblMetazoa" id="CLYHEMP010752.1"/>
    </source>
</evidence>
<dbReference type="InterPro" id="IPR003609">
    <property type="entry name" value="Pan_app"/>
</dbReference>
<protein>
    <recommendedName>
        <fullName evidence="2">Apple domain-containing protein</fullName>
    </recommendedName>
</protein>
<evidence type="ECO:0000259" key="2">
    <source>
        <dbReference type="Pfam" id="PF00024"/>
    </source>
</evidence>
<sequence length="150" mass="17011">MEFSSLVLCLLSLFVSGCVTHMLKLSECNNYDGKFSKIKYNHRLIGDMLVVIETISLRGCLTKCLYHSVCLTVNYRRDNSTCELLGVAIQVFNPVKNTTLLLAPGWHHYETDYTAKQLGRWCTANKPSCLENERCEDTCGPTRYQCSKGK</sequence>
<dbReference type="Proteomes" id="UP000594262">
    <property type="component" value="Unplaced"/>
</dbReference>
<evidence type="ECO:0000313" key="4">
    <source>
        <dbReference type="Proteomes" id="UP000594262"/>
    </source>
</evidence>
<dbReference type="OrthoDB" id="6423981at2759"/>